<dbReference type="EMBL" id="FOAN01000001">
    <property type="protein sequence ID" value="SEK40755.1"/>
    <property type="molecule type" value="Genomic_DNA"/>
</dbReference>
<keyword evidence="2" id="KW-1185">Reference proteome</keyword>
<dbReference type="InterPro" id="IPR053855">
    <property type="entry name" value="DUF6931"/>
</dbReference>
<dbReference type="Proteomes" id="UP000199664">
    <property type="component" value="Unassembled WGS sequence"/>
</dbReference>
<organism evidence="1 2">
    <name type="scientific">Bosea lupini</name>
    <dbReference type="NCBI Taxonomy" id="1036779"/>
    <lineage>
        <taxon>Bacteria</taxon>
        <taxon>Pseudomonadati</taxon>
        <taxon>Pseudomonadota</taxon>
        <taxon>Alphaproteobacteria</taxon>
        <taxon>Hyphomicrobiales</taxon>
        <taxon>Boseaceae</taxon>
        <taxon>Bosea</taxon>
    </lineage>
</organism>
<protein>
    <submittedName>
        <fullName evidence="1">Uncharacterized protein</fullName>
    </submittedName>
</protein>
<sequence length="185" mass="19825">MSKLRFSTAQEVFETFPAAREIIQTAPTTEPPLSFLRKLLASGDHKDAIGFCAFLMPRREAVWWALQSVQRMQPAGTAADPGLKAAEAWVRDPTDETRRAALAFGESGHHASLGTWVALAAGYSGGSMVAGHAVPAPPDLTAKTARIAVLTALGRVSEPERDAALRNCVEACIRLIDDESGRTRA</sequence>
<dbReference type="AlphaFoldDB" id="A0A1H7GXZ0"/>
<dbReference type="OrthoDB" id="5572566at2"/>
<gene>
    <name evidence="1" type="ORF">SAMN04515666_101442</name>
</gene>
<accession>A0A1H7GXZ0</accession>
<dbReference type="RefSeq" id="WP_091829339.1">
    <property type="nucleotide sequence ID" value="NZ_FOAN01000001.1"/>
</dbReference>
<name>A0A1H7GXZ0_9HYPH</name>
<reference evidence="2" key="1">
    <citation type="submission" date="2016-10" db="EMBL/GenBank/DDBJ databases">
        <authorList>
            <person name="Varghese N."/>
            <person name="Submissions S."/>
        </authorList>
    </citation>
    <scope>NUCLEOTIDE SEQUENCE [LARGE SCALE GENOMIC DNA]</scope>
    <source>
        <strain evidence="2">LMG 26383,CCUG 61248,R- 45681</strain>
    </source>
</reference>
<dbReference type="STRING" id="1036779.SAMN04515666_101442"/>
<dbReference type="Pfam" id="PF22011">
    <property type="entry name" value="DUF6931"/>
    <property type="match status" value="1"/>
</dbReference>
<proteinExistence type="predicted"/>
<evidence type="ECO:0000313" key="1">
    <source>
        <dbReference type="EMBL" id="SEK40755.1"/>
    </source>
</evidence>
<evidence type="ECO:0000313" key="2">
    <source>
        <dbReference type="Proteomes" id="UP000199664"/>
    </source>
</evidence>